<protein>
    <recommendedName>
        <fullName evidence="9">Prepilin leader peptidase/N-methyltransferase</fullName>
        <ecNumber evidence="9">2.1.1.-</ecNumber>
        <ecNumber evidence="9">3.4.23.43</ecNumber>
    </recommendedName>
</protein>
<feature type="transmembrane region" description="Helical" evidence="10">
    <location>
        <begin position="115"/>
        <end position="134"/>
    </location>
</feature>
<evidence type="ECO:0000256" key="8">
    <source>
        <dbReference type="RuleBase" id="RU003793"/>
    </source>
</evidence>
<evidence type="ECO:0000259" key="11">
    <source>
        <dbReference type="Pfam" id="PF01478"/>
    </source>
</evidence>
<evidence type="ECO:0000256" key="7">
    <source>
        <dbReference type="ARBA" id="ARBA00023136"/>
    </source>
</evidence>
<dbReference type="PANTHER" id="PTHR30487:SF0">
    <property type="entry name" value="PREPILIN LEADER PEPTIDASE_N-METHYLTRANSFERASE-RELATED"/>
    <property type="match status" value="1"/>
</dbReference>
<sequence length="267" mass="29050">MDGVIGQAGIWALLALTGLCAGSVLNMLVYRLPIIIHRPAGSCPIINLCLPRSHCPHCRAAIRWRDNVPVCSWLLLAGRCRDCRHRISCRYPLTELACMGLTWLTAYSLPMSASWFAMLPFSWCLLALALIDLRHKLLPDALTYPLLWGGLLCNVTGLQADISLADAVIGAAAGYGSLWLVYQAFRLMTGRHALGYGDMKLTAALGAWLGWALLPQLVLTASLAGVITVLWLKTVYGRPLHRALPFGPFLALSGWVGGICLALESQM</sequence>
<proteinExistence type="inferred from homology"/>
<dbReference type="OrthoDB" id="9789291at2"/>
<dbReference type="GO" id="GO:0008168">
    <property type="term" value="F:methyltransferase activity"/>
    <property type="evidence" value="ECO:0007669"/>
    <property type="project" value="UniProtKB-KW"/>
</dbReference>
<dbReference type="EMBL" id="SMCR01000004">
    <property type="protein sequence ID" value="TCV96691.1"/>
    <property type="molecule type" value="Genomic_DNA"/>
</dbReference>
<evidence type="ECO:0000256" key="3">
    <source>
        <dbReference type="ARBA" id="ARBA00022475"/>
    </source>
</evidence>
<evidence type="ECO:0000256" key="6">
    <source>
        <dbReference type="ARBA" id="ARBA00022989"/>
    </source>
</evidence>
<dbReference type="Pfam" id="PF06750">
    <property type="entry name" value="A24_N_bact"/>
    <property type="match status" value="1"/>
</dbReference>
<dbReference type="GO" id="GO:0032259">
    <property type="term" value="P:methylation"/>
    <property type="evidence" value="ECO:0007669"/>
    <property type="project" value="UniProtKB-KW"/>
</dbReference>
<dbReference type="GO" id="GO:0004190">
    <property type="term" value="F:aspartic-type endopeptidase activity"/>
    <property type="evidence" value="ECO:0007669"/>
    <property type="project" value="UniProtKB-EC"/>
</dbReference>
<keyword evidence="9" id="KW-0378">Hydrolase</keyword>
<evidence type="ECO:0000313" key="13">
    <source>
        <dbReference type="EMBL" id="TCV96691.1"/>
    </source>
</evidence>
<comment type="catalytic activity">
    <reaction evidence="9">
        <text>Typically cleaves a -Gly-|-Phe- bond to release an N-terminal, basic peptide of 5-8 residues from type IV prepilin, and then N-methylates the new N-terminal amino group, the methyl donor being S-adenosyl-L-methionine.</text>
        <dbReference type="EC" id="3.4.23.43"/>
    </reaction>
</comment>
<dbReference type="AlphaFoldDB" id="A0A4R3YVL7"/>
<keyword evidence="3" id="KW-1003">Cell membrane</keyword>
<comment type="subcellular location">
    <subcellularLocation>
        <location evidence="1">Cell inner membrane</location>
        <topology evidence="1">Multi-pass membrane protein</topology>
    </subcellularLocation>
    <subcellularLocation>
        <location evidence="9">Cell membrane</location>
        <topology evidence="9">Multi-pass membrane protein</topology>
    </subcellularLocation>
</comment>
<dbReference type="InterPro" id="IPR000045">
    <property type="entry name" value="Prepilin_IV_endopep_pep"/>
</dbReference>
<evidence type="ECO:0000256" key="10">
    <source>
        <dbReference type="SAM" id="Phobius"/>
    </source>
</evidence>
<dbReference type="Pfam" id="PF01478">
    <property type="entry name" value="Peptidase_A24"/>
    <property type="match status" value="1"/>
</dbReference>
<evidence type="ECO:0000256" key="9">
    <source>
        <dbReference type="RuleBase" id="RU003794"/>
    </source>
</evidence>
<keyword evidence="9" id="KW-0645">Protease</keyword>
<evidence type="ECO:0000313" key="14">
    <source>
        <dbReference type="Proteomes" id="UP000295719"/>
    </source>
</evidence>
<dbReference type="GO" id="GO:0005886">
    <property type="term" value="C:plasma membrane"/>
    <property type="evidence" value="ECO:0007669"/>
    <property type="project" value="UniProtKB-SubCell"/>
</dbReference>
<dbReference type="Proteomes" id="UP000295719">
    <property type="component" value="Unassembled WGS sequence"/>
</dbReference>
<feature type="transmembrane region" description="Helical" evidence="10">
    <location>
        <begin position="203"/>
        <end position="231"/>
    </location>
</feature>
<dbReference type="EC" id="3.4.23.43" evidence="9"/>
<evidence type="ECO:0000256" key="5">
    <source>
        <dbReference type="ARBA" id="ARBA00022692"/>
    </source>
</evidence>
<comment type="caution">
    <text evidence="13">The sequence shown here is derived from an EMBL/GenBank/DDBJ whole genome shotgun (WGS) entry which is preliminary data.</text>
</comment>
<keyword evidence="9" id="KW-0808">Transferase</keyword>
<keyword evidence="5 9" id="KW-0812">Transmembrane</keyword>
<dbReference type="GO" id="GO:0006465">
    <property type="term" value="P:signal peptide processing"/>
    <property type="evidence" value="ECO:0007669"/>
    <property type="project" value="TreeGrafter"/>
</dbReference>
<feature type="domain" description="Prepilin type IV endopeptidase peptidase" evidence="11">
    <location>
        <begin position="121"/>
        <end position="229"/>
    </location>
</feature>
<dbReference type="InterPro" id="IPR050882">
    <property type="entry name" value="Prepilin_peptidase/N-MTase"/>
</dbReference>
<feature type="transmembrane region" description="Helical" evidence="10">
    <location>
        <begin position="243"/>
        <end position="263"/>
    </location>
</feature>
<dbReference type="RefSeq" id="WP_131865273.1">
    <property type="nucleotide sequence ID" value="NZ_SMCR01000004.1"/>
</dbReference>
<evidence type="ECO:0000256" key="4">
    <source>
        <dbReference type="ARBA" id="ARBA00022519"/>
    </source>
</evidence>
<keyword evidence="9" id="KW-0511">Multifunctional enzyme</keyword>
<evidence type="ECO:0000259" key="12">
    <source>
        <dbReference type="Pfam" id="PF06750"/>
    </source>
</evidence>
<comment type="similarity">
    <text evidence="2 8">Belongs to the peptidase A24 family.</text>
</comment>
<comment type="function">
    <text evidence="9">Plays an essential role in type IV pili and type II pseudopili formation by proteolytically removing the leader sequence from substrate proteins and subsequently monomethylating the alpha-amino group of the newly exposed N-terminal phenylalanine.</text>
</comment>
<evidence type="ECO:0000256" key="1">
    <source>
        <dbReference type="ARBA" id="ARBA00004429"/>
    </source>
</evidence>
<feature type="transmembrane region" description="Helical" evidence="10">
    <location>
        <begin position="141"/>
        <end position="158"/>
    </location>
</feature>
<keyword evidence="6 10" id="KW-1133">Transmembrane helix</keyword>
<dbReference type="EC" id="2.1.1.-" evidence="9"/>
<keyword evidence="7 10" id="KW-0472">Membrane</keyword>
<dbReference type="PANTHER" id="PTHR30487">
    <property type="entry name" value="TYPE 4 PREPILIN-LIKE PROTEINS LEADER PEPTIDE-PROCESSING ENZYME"/>
    <property type="match status" value="1"/>
</dbReference>
<accession>A0A4R3YVL7</accession>
<keyword evidence="4" id="KW-0997">Cell inner membrane</keyword>
<organism evidence="13 14">
    <name type="scientific">Biostraticola tofi</name>
    <dbReference type="NCBI Taxonomy" id="466109"/>
    <lineage>
        <taxon>Bacteria</taxon>
        <taxon>Pseudomonadati</taxon>
        <taxon>Pseudomonadota</taxon>
        <taxon>Gammaproteobacteria</taxon>
        <taxon>Enterobacterales</taxon>
        <taxon>Bruguierivoracaceae</taxon>
        <taxon>Biostraticola</taxon>
    </lineage>
</organism>
<keyword evidence="14" id="KW-1185">Reference proteome</keyword>
<evidence type="ECO:0000256" key="2">
    <source>
        <dbReference type="ARBA" id="ARBA00005801"/>
    </source>
</evidence>
<name>A0A4R3YVL7_9GAMM</name>
<dbReference type="InterPro" id="IPR010627">
    <property type="entry name" value="Prepilin_pept_A24_N"/>
</dbReference>
<feature type="domain" description="Prepilin peptidase A24 N-terminal" evidence="12">
    <location>
        <begin position="16"/>
        <end position="107"/>
    </location>
</feature>
<dbReference type="PRINTS" id="PR00864">
    <property type="entry name" value="PREPILNPTASE"/>
</dbReference>
<keyword evidence="9" id="KW-0489">Methyltransferase</keyword>
<feature type="transmembrane region" description="Helical" evidence="10">
    <location>
        <begin position="6"/>
        <end position="29"/>
    </location>
</feature>
<dbReference type="InterPro" id="IPR014032">
    <property type="entry name" value="Peptidase_A24A_bac"/>
</dbReference>
<dbReference type="Gene3D" id="1.20.120.1220">
    <property type="match status" value="1"/>
</dbReference>
<reference evidence="13 14" key="1">
    <citation type="submission" date="2019-03" db="EMBL/GenBank/DDBJ databases">
        <title>Genomic Encyclopedia of Type Strains, Phase IV (KMG-IV): sequencing the most valuable type-strain genomes for metagenomic binning, comparative biology and taxonomic classification.</title>
        <authorList>
            <person name="Goeker M."/>
        </authorList>
    </citation>
    <scope>NUCLEOTIDE SEQUENCE [LARGE SCALE GENOMIC DNA]</scope>
    <source>
        <strain evidence="13 14">DSM 19580</strain>
    </source>
</reference>
<feature type="transmembrane region" description="Helical" evidence="10">
    <location>
        <begin position="164"/>
        <end position="182"/>
    </location>
</feature>
<gene>
    <name evidence="13" type="ORF">EDC52_104131</name>
</gene>